<dbReference type="RefSeq" id="WP_203656466.1">
    <property type="nucleotide sequence ID" value="NZ_BONR01000004.1"/>
</dbReference>
<protein>
    <submittedName>
        <fullName evidence="1">Uncharacterized protein</fullName>
    </submittedName>
</protein>
<comment type="caution">
    <text evidence="1">The sequence shown here is derived from an EMBL/GenBank/DDBJ whole genome shotgun (WGS) entry which is preliminary data.</text>
</comment>
<dbReference type="PROSITE" id="PS51257">
    <property type="entry name" value="PROKAR_LIPOPROTEIN"/>
    <property type="match status" value="1"/>
</dbReference>
<sequence>MRTIVGFAAAVATGCVLLAGCSDSGDLAITNDSGVAVEVSTGDDLTSIGPYGGVVLLEYGCTPGDVTLTFADDAQVIVPGPVCPPDSIAIAPSGTVTVIEAPV</sequence>
<evidence type="ECO:0000313" key="2">
    <source>
        <dbReference type="Proteomes" id="UP000652354"/>
    </source>
</evidence>
<dbReference type="AlphaFoldDB" id="A0A919Q5F4"/>
<dbReference type="Proteomes" id="UP000652354">
    <property type="component" value="Unassembled WGS sequence"/>
</dbReference>
<reference evidence="1" key="1">
    <citation type="submission" date="2021-01" db="EMBL/GenBank/DDBJ databases">
        <title>Whole genome shotgun sequence of Demequina activiva NBRC 110675.</title>
        <authorList>
            <person name="Komaki H."/>
            <person name="Tamura T."/>
        </authorList>
    </citation>
    <scope>NUCLEOTIDE SEQUENCE</scope>
    <source>
        <strain evidence="1">NBRC 110675</strain>
    </source>
</reference>
<name>A0A919Q5F4_9MICO</name>
<proteinExistence type="predicted"/>
<dbReference type="EMBL" id="BONR01000004">
    <property type="protein sequence ID" value="GIG55206.1"/>
    <property type="molecule type" value="Genomic_DNA"/>
</dbReference>
<organism evidence="1 2">
    <name type="scientific">Demequina activiva</name>
    <dbReference type="NCBI Taxonomy" id="1582364"/>
    <lineage>
        <taxon>Bacteria</taxon>
        <taxon>Bacillati</taxon>
        <taxon>Actinomycetota</taxon>
        <taxon>Actinomycetes</taxon>
        <taxon>Micrococcales</taxon>
        <taxon>Demequinaceae</taxon>
        <taxon>Demequina</taxon>
    </lineage>
</organism>
<keyword evidence="2" id="KW-1185">Reference proteome</keyword>
<evidence type="ECO:0000313" key="1">
    <source>
        <dbReference type="EMBL" id="GIG55206.1"/>
    </source>
</evidence>
<gene>
    <name evidence="1" type="ORF">Dac01nite_19580</name>
</gene>
<accession>A0A919Q5F4</accession>